<feature type="region of interest" description="Disordered" evidence="2">
    <location>
        <begin position="1"/>
        <end position="23"/>
    </location>
</feature>
<accession>A0A0C2ZXL5</accession>
<keyword evidence="1" id="KW-0862">Zinc</keyword>
<dbReference type="Gene3D" id="3.30.160.60">
    <property type="entry name" value="Classic Zinc Finger"/>
    <property type="match status" value="1"/>
</dbReference>
<dbReference type="SUPFAM" id="SSF57667">
    <property type="entry name" value="beta-beta-alpha zinc fingers"/>
    <property type="match status" value="1"/>
</dbReference>
<keyword evidence="5" id="KW-1185">Reference proteome</keyword>
<keyword evidence="1" id="KW-0479">Metal-binding</keyword>
<proteinExistence type="predicted"/>
<dbReference type="InterPro" id="IPR013087">
    <property type="entry name" value="Znf_C2H2_type"/>
</dbReference>
<organism evidence="4 5">
    <name type="scientific">Scleroderma citrinum Foug A</name>
    <dbReference type="NCBI Taxonomy" id="1036808"/>
    <lineage>
        <taxon>Eukaryota</taxon>
        <taxon>Fungi</taxon>
        <taxon>Dikarya</taxon>
        <taxon>Basidiomycota</taxon>
        <taxon>Agaricomycotina</taxon>
        <taxon>Agaricomycetes</taxon>
        <taxon>Agaricomycetidae</taxon>
        <taxon>Boletales</taxon>
        <taxon>Sclerodermatineae</taxon>
        <taxon>Sclerodermataceae</taxon>
        <taxon>Scleroderma</taxon>
    </lineage>
</organism>
<dbReference type="HOGENOM" id="CLU_2470388_0_0_1"/>
<keyword evidence="1" id="KW-0863">Zinc-finger</keyword>
<dbReference type="EMBL" id="KN822104">
    <property type="protein sequence ID" value="KIM57202.1"/>
    <property type="molecule type" value="Genomic_DNA"/>
</dbReference>
<reference evidence="4 5" key="1">
    <citation type="submission" date="2014-04" db="EMBL/GenBank/DDBJ databases">
        <authorList>
            <consortium name="DOE Joint Genome Institute"/>
            <person name="Kuo A."/>
            <person name="Kohler A."/>
            <person name="Nagy L.G."/>
            <person name="Floudas D."/>
            <person name="Copeland A."/>
            <person name="Barry K.W."/>
            <person name="Cichocki N."/>
            <person name="Veneault-Fourrey C."/>
            <person name="LaButti K."/>
            <person name="Lindquist E.A."/>
            <person name="Lipzen A."/>
            <person name="Lundell T."/>
            <person name="Morin E."/>
            <person name="Murat C."/>
            <person name="Sun H."/>
            <person name="Tunlid A."/>
            <person name="Henrissat B."/>
            <person name="Grigoriev I.V."/>
            <person name="Hibbett D.S."/>
            <person name="Martin F."/>
            <person name="Nordberg H.P."/>
            <person name="Cantor M.N."/>
            <person name="Hua S.X."/>
        </authorList>
    </citation>
    <scope>NUCLEOTIDE SEQUENCE [LARGE SCALE GENOMIC DNA]</scope>
    <source>
        <strain evidence="4 5">Foug A</strain>
    </source>
</reference>
<sequence>MRAAESTNHSSNANVGSGLRHSSVSNVSSQTRCYCSAHFTVAFSGHQQSHTGERPYVCGIPGCGQRFYNSSDCKRHEKSKKRHTNLQH</sequence>
<feature type="domain" description="C2H2-type" evidence="3">
    <location>
        <begin position="56"/>
        <end position="88"/>
    </location>
</feature>
<evidence type="ECO:0000256" key="1">
    <source>
        <dbReference type="PROSITE-ProRule" id="PRU00042"/>
    </source>
</evidence>
<dbReference type="PROSITE" id="PS50157">
    <property type="entry name" value="ZINC_FINGER_C2H2_2"/>
    <property type="match status" value="1"/>
</dbReference>
<dbReference type="STRING" id="1036808.A0A0C2ZXL5"/>
<dbReference type="GO" id="GO:0008270">
    <property type="term" value="F:zinc ion binding"/>
    <property type="evidence" value="ECO:0007669"/>
    <property type="project" value="UniProtKB-KW"/>
</dbReference>
<dbReference type="OrthoDB" id="6077919at2759"/>
<dbReference type="AlphaFoldDB" id="A0A0C2ZXL5"/>
<reference evidence="5" key="2">
    <citation type="submission" date="2015-01" db="EMBL/GenBank/DDBJ databases">
        <title>Evolutionary Origins and Diversification of the Mycorrhizal Mutualists.</title>
        <authorList>
            <consortium name="DOE Joint Genome Institute"/>
            <consortium name="Mycorrhizal Genomics Consortium"/>
            <person name="Kohler A."/>
            <person name="Kuo A."/>
            <person name="Nagy L.G."/>
            <person name="Floudas D."/>
            <person name="Copeland A."/>
            <person name="Barry K.W."/>
            <person name="Cichocki N."/>
            <person name="Veneault-Fourrey C."/>
            <person name="LaButti K."/>
            <person name="Lindquist E.A."/>
            <person name="Lipzen A."/>
            <person name="Lundell T."/>
            <person name="Morin E."/>
            <person name="Murat C."/>
            <person name="Riley R."/>
            <person name="Ohm R."/>
            <person name="Sun H."/>
            <person name="Tunlid A."/>
            <person name="Henrissat B."/>
            <person name="Grigoriev I.V."/>
            <person name="Hibbett D.S."/>
            <person name="Martin F."/>
        </authorList>
    </citation>
    <scope>NUCLEOTIDE SEQUENCE [LARGE SCALE GENOMIC DNA]</scope>
    <source>
        <strain evidence="5">Foug A</strain>
    </source>
</reference>
<name>A0A0C2ZXL5_9AGAM</name>
<evidence type="ECO:0000256" key="2">
    <source>
        <dbReference type="SAM" id="MobiDB-lite"/>
    </source>
</evidence>
<dbReference type="InterPro" id="IPR036236">
    <property type="entry name" value="Znf_C2H2_sf"/>
</dbReference>
<evidence type="ECO:0000313" key="5">
    <source>
        <dbReference type="Proteomes" id="UP000053989"/>
    </source>
</evidence>
<dbReference type="Proteomes" id="UP000053989">
    <property type="component" value="Unassembled WGS sequence"/>
</dbReference>
<dbReference type="InParanoid" id="A0A0C2ZXL5"/>
<evidence type="ECO:0000259" key="3">
    <source>
        <dbReference type="PROSITE" id="PS50157"/>
    </source>
</evidence>
<evidence type="ECO:0000313" key="4">
    <source>
        <dbReference type="EMBL" id="KIM57202.1"/>
    </source>
</evidence>
<protein>
    <recommendedName>
        <fullName evidence="3">C2H2-type domain-containing protein</fullName>
    </recommendedName>
</protein>
<gene>
    <name evidence="4" type="ORF">SCLCIDRAFT_130975</name>
</gene>